<dbReference type="InterPro" id="IPR029063">
    <property type="entry name" value="SAM-dependent_MTases_sf"/>
</dbReference>
<reference evidence="1" key="1">
    <citation type="submission" date="2020-10" db="EMBL/GenBank/DDBJ databases">
        <authorList>
            <person name="Gilroy R."/>
        </authorList>
    </citation>
    <scope>NUCLEOTIDE SEQUENCE</scope>
    <source>
        <strain evidence="1">ChiHcec3-11533</strain>
    </source>
</reference>
<gene>
    <name evidence="1" type="ORF">IAB02_03390</name>
</gene>
<sequence>MQYAMLLWPHANARYQNESARLARCELELSLRKIHLEHEILPESAFPLPGLRFEIPRALAAEEVSVLSRQSLLYGLFESRPDGSLFPVAGRAEVSIGADLPAILKYKGKTNEQFTQLLINLAFLSGNLPENPAFLDPMCSRGTSVFVAANRGWDATGSDIDKADLCEAENFLKRYLEYHRLKYRLRSGSLTLAEKKSARFAEFCLSDQRLRFALLDARRVREAFGKKKFHILASDLPYGVQHSGLSLDSLLLDALPAWREVLAPGGAVALSFNAQTLPLARVRALLEQAGFLVMREGPYDSLSHWVEQSVTRDVAVGVVPL</sequence>
<comment type="caution">
    <text evidence="1">The sequence shown here is derived from an EMBL/GenBank/DDBJ whole genome shotgun (WGS) entry which is preliminary data.</text>
</comment>
<proteinExistence type="predicted"/>
<dbReference type="Proteomes" id="UP000824072">
    <property type="component" value="Unassembled WGS sequence"/>
</dbReference>
<accession>A0A9D1ICZ5</accession>
<evidence type="ECO:0000313" key="1">
    <source>
        <dbReference type="EMBL" id="HIU33584.1"/>
    </source>
</evidence>
<dbReference type="Gene3D" id="3.40.50.150">
    <property type="entry name" value="Vaccinia Virus protein VP39"/>
    <property type="match status" value="1"/>
</dbReference>
<evidence type="ECO:0000313" key="2">
    <source>
        <dbReference type="Proteomes" id="UP000824072"/>
    </source>
</evidence>
<name>A0A9D1ICZ5_9FIRM</name>
<organism evidence="1 2">
    <name type="scientific">Candidatus Pullichristensenella excrementigallinarum</name>
    <dbReference type="NCBI Taxonomy" id="2840907"/>
    <lineage>
        <taxon>Bacteria</taxon>
        <taxon>Bacillati</taxon>
        <taxon>Bacillota</taxon>
        <taxon>Clostridia</taxon>
        <taxon>Candidatus Pullichristensenella</taxon>
    </lineage>
</organism>
<reference evidence="1" key="2">
    <citation type="journal article" date="2021" name="PeerJ">
        <title>Extensive microbial diversity within the chicken gut microbiome revealed by metagenomics and culture.</title>
        <authorList>
            <person name="Gilroy R."/>
            <person name="Ravi A."/>
            <person name="Getino M."/>
            <person name="Pursley I."/>
            <person name="Horton D.L."/>
            <person name="Alikhan N.F."/>
            <person name="Baker D."/>
            <person name="Gharbi K."/>
            <person name="Hall N."/>
            <person name="Watson M."/>
            <person name="Adriaenssens E.M."/>
            <person name="Foster-Nyarko E."/>
            <person name="Jarju S."/>
            <person name="Secka A."/>
            <person name="Antonio M."/>
            <person name="Oren A."/>
            <person name="Chaudhuri R.R."/>
            <person name="La Ragione R."/>
            <person name="Hildebrand F."/>
            <person name="Pallen M.J."/>
        </authorList>
    </citation>
    <scope>NUCLEOTIDE SEQUENCE</scope>
    <source>
        <strain evidence="1">ChiHcec3-11533</strain>
    </source>
</reference>
<protein>
    <submittedName>
        <fullName evidence="1">Uncharacterized protein</fullName>
    </submittedName>
</protein>
<dbReference type="EMBL" id="DVMU01000076">
    <property type="protein sequence ID" value="HIU33584.1"/>
    <property type="molecule type" value="Genomic_DNA"/>
</dbReference>
<dbReference type="SUPFAM" id="SSF53335">
    <property type="entry name" value="S-adenosyl-L-methionine-dependent methyltransferases"/>
    <property type="match status" value="1"/>
</dbReference>
<dbReference type="AlphaFoldDB" id="A0A9D1ICZ5"/>